<reference evidence="1 2" key="1">
    <citation type="journal article" date="2019" name="Sci. Rep.">
        <title>Orb-weaving spider Araneus ventricosus genome elucidates the spidroin gene catalogue.</title>
        <authorList>
            <person name="Kono N."/>
            <person name="Nakamura H."/>
            <person name="Ohtoshi R."/>
            <person name="Moran D.A.P."/>
            <person name="Shinohara A."/>
            <person name="Yoshida Y."/>
            <person name="Fujiwara M."/>
            <person name="Mori M."/>
            <person name="Tomita M."/>
            <person name="Arakawa K."/>
        </authorList>
    </citation>
    <scope>NUCLEOTIDE SEQUENCE [LARGE SCALE GENOMIC DNA]</scope>
</reference>
<keyword evidence="2" id="KW-1185">Reference proteome</keyword>
<gene>
    <name evidence="1" type="ORF">AVEN_241428_1</name>
</gene>
<organism evidence="1 2">
    <name type="scientific">Araneus ventricosus</name>
    <name type="common">Orbweaver spider</name>
    <name type="synonym">Epeira ventricosa</name>
    <dbReference type="NCBI Taxonomy" id="182803"/>
    <lineage>
        <taxon>Eukaryota</taxon>
        <taxon>Metazoa</taxon>
        <taxon>Ecdysozoa</taxon>
        <taxon>Arthropoda</taxon>
        <taxon>Chelicerata</taxon>
        <taxon>Arachnida</taxon>
        <taxon>Araneae</taxon>
        <taxon>Araneomorphae</taxon>
        <taxon>Entelegynae</taxon>
        <taxon>Araneoidea</taxon>
        <taxon>Araneidae</taxon>
        <taxon>Araneus</taxon>
    </lineage>
</organism>
<dbReference type="EMBL" id="BGPR01006526">
    <property type="protein sequence ID" value="GBN19804.1"/>
    <property type="molecule type" value="Genomic_DNA"/>
</dbReference>
<dbReference type="Proteomes" id="UP000499080">
    <property type="component" value="Unassembled WGS sequence"/>
</dbReference>
<comment type="caution">
    <text evidence="1">The sequence shown here is derived from an EMBL/GenBank/DDBJ whole genome shotgun (WGS) entry which is preliminary data.</text>
</comment>
<dbReference type="AlphaFoldDB" id="A0A4Y2LZN9"/>
<proteinExistence type="predicted"/>
<evidence type="ECO:0000313" key="1">
    <source>
        <dbReference type="EMBL" id="GBN19804.1"/>
    </source>
</evidence>
<evidence type="ECO:0000313" key="2">
    <source>
        <dbReference type="Proteomes" id="UP000499080"/>
    </source>
</evidence>
<accession>A0A4Y2LZN9</accession>
<sequence>MPPVEPRSSQPRSSRQGDTWRAAFTWWTDSRCSMVALINRRCHTFLGSYILPYVLDQVGLEPLCQRFPTYGPLPTCVPWVAYWWAAERYSRVKVRGKESENTIK</sequence>
<protein>
    <submittedName>
        <fullName evidence="1">Uncharacterized protein</fullName>
    </submittedName>
</protein>
<name>A0A4Y2LZN9_ARAVE</name>